<dbReference type="RefSeq" id="WP_229570910.1">
    <property type="nucleotide sequence ID" value="NZ_AP025226.1"/>
</dbReference>
<proteinExistence type="predicted"/>
<evidence type="ECO:0000313" key="2">
    <source>
        <dbReference type="Proteomes" id="UP001319921"/>
    </source>
</evidence>
<name>A0AAQ4CWK6_9CREN</name>
<protein>
    <submittedName>
        <fullName evidence="1">Uncharacterized protein</fullName>
    </submittedName>
</protein>
<dbReference type="KEGG" id="scas:SACC_32040"/>
<dbReference type="AlphaFoldDB" id="A0AAQ4CWK6"/>
<keyword evidence="2" id="KW-1185">Reference proteome</keyword>
<organism evidence="1 2">
    <name type="scientific">Saccharolobus caldissimus</name>
    <dbReference type="NCBI Taxonomy" id="1702097"/>
    <lineage>
        <taxon>Archaea</taxon>
        <taxon>Thermoproteota</taxon>
        <taxon>Thermoprotei</taxon>
        <taxon>Sulfolobales</taxon>
        <taxon>Sulfolobaceae</taxon>
        <taxon>Saccharolobus</taxon>
    </lineage>
</organism>
<reference evidence="1 2" key="1">
    <citation type="journal article" date="2022" name="Microbiol. Resour. Announc.">
        <title>Complete Genome Sequence of the Hyperthermophilic and Acidophilic Archaeon Saccharolobus caldissimus Strain HS-3T.</title>
        <authorList>
            <person name="Sakai H.D."/>
            <person name="Kurosawa N."/>
        </authorList>
    </citation>
    <scope>NUCLEOTIDE SEQUENCE [LARGE SCALE GENOMIC DNA]</scope>
    <source>
        <strain evidence="1 2">JCM32116</strain>
    </source>
</reference>
<evidence type="ECO:0000313" key="1">
    <source>
        <dbReference type="EMBL" id="BDC00188.1"/>
    </source>
</evidence>
<dbReference type="GeneID" id="68867926"/>
<accession>A0AAQ4CWK6</accession>
<gene>
    <name evidence="1" type="ORF">SACC_32040</name>
</gene>
<dbReference type="EMBL" id="AP025226">
    <property type="protein sequence ID" value="BDC00188.1"/>
    <property type="molecule type" value="Genomic_DNA"/>
</dbReference>
<dbReference type="Proteomes" id="UP001319921">
    <property type="component" value="Chromosome"/>
</dbReference>
<sequence>MVDILVNEKDVEVFLSKQRDKCKIGDLVEIVILERVLEELPHIASKYGFSIIDGENLEGEMIKIKLEFRHQLFS</sequence>